<feature type="region of interest" description="Disordered" evidence="1">
    <location>
        <begin position="169"/>
        <end position="192"/>
    </location>
</feature>
<keyword evidence="2" id="KW-0732">Signal</keyword>
<dbReference type="PANTHER" id="PTHR34883">
    <property type="entry name" value="SERINE-RICH PROTEIN, PUTATIVE-RELATED-RELATED"/>
    <property type="match status" value="1"/>
</dbReference>
<dbReference type="AlphaFoldDB" id="A0A6G1K0A3"/>
<evidence type="ECO:0000256" key="2">
    <source>
        <dbReference type="SAM" id="SignalP"/>
    </source>
</evidence>
<keyword evidence="4" id="KW-1185">Reference proteome</keyword>
<name>A0A6G1K0A3_9PLEO</name>
<accession>A0A6G1K0A3</accession>
<dbReference type="SUPFAM" id="SSF49503">
    <property type="entry name" value="Cupredoxins"/>
    <property type="match status" value="1"/>
</dbReference>
<evidence type="ECO:0000256" key="1">
    <source>
        <dbReference type="SAM" id="MobiDB-lite"/>
    </source>
</evidence>
<proteinExistence type="predicted"/>
<dbReference type="EMBL" id="MU005777">
    <property type="protein sequence ID" value="KAF2705827.1"/>
    <property type="molecule type" value="Genomic_DNA"/>
</dbReference>
<dbReference type="Proteomes" id="UP000799428">
    <property type="component" value="Unassembled WGS sequence"/>
</dbReference>
<organism evidence="3 4">
    <name type="scientific">Pleomassaria siparia CBS 279.74</name>
    <dbReference type="NCBI Taxonomy" id="1314801"/>
    <lineage>
        <taxon>Eukaryota</taxon>
        <taxon>Fungi</taxon>
        <taxon>Dikarya</taxon>
        <taxon>Ascomycota</taxon>
        <taxon>Pezizomycotina</taxon>
        <taxon>Dothideomycetes</taxon>
        <taxon>Pleosporomycetidae</taxon>
        <taxon>Pleosporales</taxon>
        <taxon>Pleomassariaceae</taxon>
        <taxon>Pleomassaria</taxon>
    </lineage>
</organism>
<dbReference type="InterPro" id="IPR052953">
    <property type="entry name" value="Ser-rich/MCO-related"/>
</dbReference>
<feature type="chain" id="PRO_5026269723" description="Cupredoxin" evidence="2">
    <location>
        <begin position="19"/>
        <end position="225"/>
    </location>
</feature>
<feature type="signal peptide" evidence="2">
    <location>
        <begin position="1"/>
        <end position="18"/>
    </location>
</feature>
<reference evidence="3" key="1">
    <citation type="journal article" date="2020" name="Stud. Mycol.">
        <title>101 Dothideomycetes genomes: a test case for predicting lifestyles and emergence of pathogens.</title>
        <authorList>
            <person name="Haridas S."/>
            <person name="Albert R."/>
            <person name="Binder M."/>
            <person name="Bloem J."/>
            <person name="Labutti K."/>
            <person name="Salamov A."/>
            <person name="Andreopoulos B."/>
            <person name="Baker S."/>
            <person name="Barry K."/>
            <person name="Bills G."/>
            <person name="Bluhm B."/>
            <person name="Cannon C."/>
            <person name="Castanera R."/>
            <person name="Culley D."/>
            <person name="Daum C."/>
            <person name="Ezra D."/>
            <person name="Gonzalez J."/>
            <person name="Henrissat B."/>
            <person name="Kuo A."/>
            <person name="Liang C."/>
            <person name="Lipzen A."/>
            <person name="Lutzoni F."/>
            <person name="Magnuson J."/>
            <person name="Mondo S."/>
            <person name="Nolan M."/>
            <person name="Ohm R."/>
            <person name="Pangilinan J."/>
            <person name="Park H.-J."/>
            <person name="Ramirez L."/>
            <person name="Alfaro M."/>
            <person name="Sun H."/>
            <person name="Tritt A."/>
            <person name="Yoshinaga Y."/>
            <person name="Zwiers L.-H."/>
            <person name="Turgeon B."/>
            <person name="Goodwin S."/>
            <person name="Spatafora J."/>
            <person name="Crous P."/>
            <person name="Grigoriev I."/>
        </authorList>
    </citation>
    <scope>NUCLEOTIDE SEQUENCE</scope>
    <source>
        <strain evidence="3">CBS 279.74</strain>
    </source>
</reference>
<dbReference type="PANTHER" id="PTHR34883:SF15">
    <property type="entry name" value="EXTRACELLULAR SERINE-RICH PROTEIN"/>
    <property type="match status" value="1"/>
</dbReference>
<evidence type="ECO:0000313" key="3">
    <source>
        <dbReference type="EMBL" id="KAF2705827.1"/>
    </source>
</evidence>
<evidence type="ECO:0000313" key="4">
    <source>
        <dbReference type="Proteomes" id="UP000799428"/>
    </source>
</evidence>
<protein>
    <recommendedName>
        <fullName evidence="5">Cupredoxin</fullName>
    </recommendedName>
</protein>
<dbReference type="CDD" id="cd00920">
    <property type="entry name" value="Cupredoxin"/>
    <property type="match status" value="1"/>
</dbReference>
<dbReference type="OrthoDB" id="2331100at2759"/>
<dbReference type="InterPro" id="IPR008972">
    <property type="entry name" value="Cupredoxin"/>
</dbReference>
<dbReference type="Gene3D" id="2.60.40.420">
    <property type="entry name" value="Cupredoxins - blue copper proteins"/>
    <property type="match status" value="1"/>
</dbReference>
<sequence>MISSTFALVLAALPLAFGAHYYPAGNATSSYLPTATGSAGPVQTVSVGKNGLTFTPDTVSAKIGDEIVFEFFPKNHSIVQADFNNPCNPAAAADSIIFSGFIPSAAPGRPANQTFTITVKDDKPIWLYCAALLPKPHCSVGMVAVINPPKQGPNTLDAFRLLAAKTNTSTVPATPPPTGGHVETVTPSGTPTGGRPAEFTGAASSFVVSSGVVGGIMAVFAGIML</sequence>
<gene>
    <name evidence="3" type="ORF">K504DRAFT_459919</name>
</gene>
<evidence type="ECO:0008006" key="5">
    <source>
        <dbReference type="Google" id="ProtNLM"/>
    </source>
</evidence>